<dbReference type="SUPFAM" id="SSF54292">
    <property type="entry name" value="2Fe-2S ferredoxin-like"/>
    <property type="match status" value="1"/>
</dbReference>
<dbReference type="InterPro" id="IPR012675">
    <property type="entry name" value="Beta-grasp_dom_sf"/>
</dbReference>
<dbReference type="PANTHER" id="PTHR45444:SF3">
    <property type="entry name" value="XANTHINE DEHYDROGENASE"/>
    <property type="match status" value="1"/>
</dbReference>
<dbReference type="OrthoDB" id="9792018at2"/>
<dbReference type="PIRSF" id="PIRSF036557">
    <property type="entry name" value="XdhA_RC"/>
    <property type="match status" value="1"/>
</dbReference>
<dbReference type="InterPro" id="IPR002888">
    <property type="entry name" value="2Fe-2S-bd"/>
</dbReference>
<dbReference type="SMART" id="SM01092">
    <property type="entry name" value="CO_deh_flav_C"/>
    <property type="match status" value="1"/>
</dbReference>
<evidence type="ECO:0000256" key="4">
    <source>
        <dbReference type="ARBA" id="ARBA00023002"/>
    </source>
</evidence>
<dbReference type="AlphaFoldDB" id="A0A3M0MBC4"/>
<dbReference type="PROSITE" id="PS51085">
    <property type="entry name" value="2FE2S_FER_2"/>
    <property type="match status" value="1"/>
</dbReference>
<dbReference type="SUPFAM" id="SSF55447">
    <property type="entry name" value="CO dehydrogenase flavoprotein C-terminal domain-like"/>
    <property type="match status" value="1"/>
</dbReference>
<dbReference type="InterPro" id="IPR016166">
    <property type="entry name" value="FAD-bd_PCMH"/>
</dbReference>
<dbReference type="CDD" id="cd00207">
    <property type="entry name" value="fer2"/>
    <property type="match status" value="1"/>
</dbReference>
<dbReference type="PROSITE" id="PS51387">
    <property type="entry name" value="FAD_PCMH"/>
    <property type="match status" value="1"/>
</dbReference>
<evidence type="ECO:0000313" key="8">
    <source>
        <dbReference type="EMBL" id="RMC35086.1"/>
    </source>
</evidence>
<dbReference type="Gene3D" id="3.10.20.30">
    <property type="match status" value="1"/>
</dbReference>
<feature type="domain" description="FAD-binding PCMH-type" evidence="7">
    <location>
        <begin position="194"/>
        <end position="365"/>
    </location>
</feature>
<keyword evidence="4 8" id="KW-0560">Oxidoreductase</keyword>
<keyword evidence="1" id="KW-0285">Flavoprotein</keyword>
<dbReference type="InterPro" id="IPR036318">
    <property type="entry name" value="FAD-bd_PCMH-like_sf"/>
</dbReference>
<organism evidence="8 9">
    <name type="scientific">Paracoccus alkanivorans</name>
    <dbReference type="NCBI Taxonomy" id="2116655"/>
    <lineage>
        <taxon>Bacteria</taxon>
        <taxon>Pseudomonadati</taxon>
        <taxon>Pseudomonadota</taxon>
        <taxon>Alphaproteobacteria</taxon>
        <taxon>Rhodobacterales</taxon>
        <taxon>Paracoccaceae</taxon>
        <taxon>Paracoccus</taxon>
    </lineage>
</organism>
<dbReference type="Gene3D" id="3.30.390.50">
    <property type="entry name" value="CO dehydrogenase flavoprotein, C-terminal domain"/>
    <property type="match status" value="1"/>
</dbReference>
<keyword evidence="3" id="KW-0274">FAD</keyword>
<dbReference type="InterPro" id="IPR014307">
    <property type="entry name" value="Xanthine_DH_ssu"/>
</dbReference>
<dbReference type="InterPro" id="IPR005107">
    <property type="entry name" value="CO_DH_flav_C"/>
</dbReference>
<evidence type="ECO:0000256" key="3">
    <source>
        <dbReference type="ARBA" id="ARBA00022827"/>
    </source>
</evidence>
<protein>
    <submittedName>
        <fullName evidence="8">Xanthine dehydrogenase small subunit</fullName>
        <ecNumber evidence="8">1.17.1.4</ecNumber>
    </submittedName>
</protein>
<dbReference type="PROSITE" id="PS00197">
    <property type="entry name" value="2FE2S_FER_1"/>
    <property type="match status" value="1"/>
</dbReference>
<dbReference type="Gene3D" id="3.30.43.10">
    <property type="entry name" value="Uridine Diphospho-n-acetylenolpyruvylglucosamine Reductase, domain 2"/>
    <property type="match status" value="1"/>
</dbReference>
<dbReference type="EMBL" id="QOKZ01000004">
    <property type="protein sequence ID" value="RMC35086.1"/>
    <property type="molecule type" value="Genomic_DNA"/>
</dbReference>
<name>A0A3M0MBC4_9RHOB</name>
<dbReference type="SUPFAM" id="SSF56176">
    <property type="entry name" value="FAD-binding/transporter-associated domain-like"/>
    <property type="match status" value="1"/>
</dbReference>
<evidence type="ECO:0000313" key="9">
    <source>
        <dbReference type="Proteomes" id="UP000273516"/>
    </source>
</evidence>
<evidence type="ECO:0000259" key="7">
    <source>
        <dbReference type="PROSITE" id="PS51387"/>
    </source>
</evidence>
<evidence type="ECO:0000256" key="5">
    <source>
        <dbReference type="ARBA" id="ARBA00023004"/>
    </source>
</evidence>
<dbReference type="InterPro" id="IPR016208">
    <property type="entry name" value="Ald_Oxase/xanthine_DH-like"/>
</dbReference>
<dbReference type="InterPro" id="IPR036010">
    <property type="entry name" value="2Fe-2S_ferredoxin-like_sf"/>
</dbReference>
<dbReference type="EC" id="1.17.1.4" evidence="8"/>
<keyword evidence="9" id="KW-1185">Reference proteome</keyword>
<feature type="domain" description="2Fe-2S ferredoxin-type" evidence="6">
    <location>
        <begin position="5"/>
        <end position="90"/>
    </location>
</feature>
<dbReference type="InterPro" id="IPR012175">
    <property type="entry name" value="Xanth_DH_ssu_bac"/>
</dbReference>
<dbReference type="SUPFAM" id="SSF47741">
    <property type="entry name" value="CO dehydrogenase ISP C-domain like"/>
    <property type="match status" value="1"/>
</dbReference>
<dbReference type="Proteomes" id="UP000273516">
    <property type="component" value="Unassembled WGS sequence"/>
</dbReference>
<proteinExistence type="predicted"/>
<dbReference type="GO" id="GO:0004854">
    <property type="term" value="F:xanthine dehydrogenase activity"/>
    <property type="evidence" value="ECO:0007669"/>
    <property type="project" value="UniProtKB-EC"/>
</dbReference>
<evidence type="ECO:0000259" key="6">
    <source>
        <dbReference type="PROSITE" id="PS51085"/>
    </source>
</evidence>
<dbReference type="Pfam" id="PF01799">
    <property type="entry name" value="Fer2_2"/>
    <property type="match status" value="1"/>
</dbReference>
<dbReference type="Gene3D" id="3.30.465.10">
    <property type="match status" value="1"/>
</dbReference>
<sequence length="485" mass="52106">MAMKPELRFLLNDQEIRLTEVGASDTLLDHLRIARRLTGTKEGCAEGDCGACTVLLGKLTEDGLVYEPINACIRFLASCHACHVVTVEHLRGPDGGLHPIQKAMVEHHGSQCGFCTPGIVMSLYGLWMSDPQAGVTQIEEALQGNLCRCTGYEPIVKAALAAGQQGGQAMDALAVERDAVAARLHAMREGRVELSKGCERAIIPADVDDFAAVLEENPDATIVAGATDVGLWVTKFLRDISPAVFIGHLMKGIAVKGDELRLGAGVTYSEAAPLIAKHIPAAHDYWLRIGGWQVRNMGTIGANIANGSPIGDTPPLLIALGARIVLRKGAARREVALEDFFIDYGKQDRASGEFVEEVIIPTRPEAKLAAYKISKRRDSDITAVAAGFCLSVENGIITQAKVAFGGMAAIPKRAAQAEAALTGQPFAADSFDAAARAVARDFQPLTDWRASAEYRQAIAANLFRRFWLEQSEPDLPVRLQYAVGE</sequence>
<dbReference type="InterPro" id="IPR001041">
    <property type="entry name" value="2Fe-2S_ferredoxin-type"/>
</dbReference>
<evidence type="ECO:0000256" key="1">
    <source>
        <dbReference type="ARBA" id="ARBA00022630"/>
    </source>
</evidence>
<dbReference type="InterPro" id="IPR006058">
    <property type="entry name" value="2Fe2S_fd_BS"/>
</dbReference>
<dbReference type="InterPro" id="IPR036884">
    <property type="entry name" value="2Fe-2S-bd_dom_sf"/>
</dbReference>
<dbReference type="Gene3D" id="1.10.150.120">
    <property type="entry name" value="[2Fe-2S]-binding domain"/>
    <property type="match status" value="1"/>
</dbReference>
<dbReference type="PANTHER" id="PTHR45444">
    <property type="entry name" value="XANTHINE DEHYDROGENASE"/>
    <property type="match status" value="1"/>
</dbReference>
<dbReference type="Pfam" id="PF00941">
    <property type="entry name" value="FAD_binding_5"/>
    <property type="match status" value="1"/>
</dbReference>
<reference evidence="8 9" key="1">
    <citation type="submission" date="2018-07" db="EMBL/GenBank/DDBJ databases">
        <authorList>
            <person name="Zhang Y."/>
            <person name="Wang L."/>
            <person name="Ma S."/>
        </authorList>
    </citation>
    <scope>NUCLEOTIDE SEQUENCE [LARGE SCALE GENOMIC DNA]</scope>
    <source>
        <strain evidence="8 9">4-2</strain>
    </source>
</reference>
<dbReference type="GO" id="GO:0005506">
    <property type="term" value="F:iron ion binding"/>
    <property type="evidence" value="ECO:0007669"/>
    <property type="project" value="InterPro"/>
</dbReference>
<keyword evidence="2" id="KW-0479">Metal-binding</keyword>
<dbReference type="InterPro" id="IPR002346">
    <property type="entry name" value="Mopterin_DH_FAD-bd"/>
</dbReference>
<dbReference type="NCBIfam" id="TIGR02963">
    <property type="entry name" value="xanthine_xdhA"/>
    <property type="match status" value="1"/>
</dbReference>
<dbReference type="Pfam" id="PF03450">
    <property type="entry name" value="CO_deh_flav_C"/>
    <property type="match status" value="1"/>
</dbReference>
<dbReference type="InterPro" id="IPR016169">
    <property type="entry name" value="FAD-bd_PCMH_sub2"/>
</dbReference>
<evidence type="ECO:0000256" key="2">
    <source>
        <dbReference type="ARBA" id="ARBA00022723"/>
    </source>
</evidence>
<accession>A0A3M0MBC4</accession>
<keyword evidence="5" id="KW-0408">Iron</keyword>
<gene>
    <name evidence="8" type="primary">xdhA</name>
    <name evidence="8" type="ORF">C9E81_12920</name>
</gene>
<dbReference type="GO" id="GO:0071949">
    <property type="term" value="F:FAD binding"/>
    <property type="evidence" value="ECO:0007669"/>
    <property type="project" value="InterPro"/>
</dbReference>
<dbReference type="InterPro" id="IPR016167">
    <property type="entry name" value="FAD-bd_PCMH_sub1"/>
</dbReference>
<comment type="caution">
    <text evidence="8">The sequence shown here is derived from an EMBL/GenBank/DDBJ whole genome shotgun (WGS) entry which is preliminary data.</text>
</comment>
<dbReference type="InterPro" id="IPR036683">
    <property type="entry name" value="CO_DH_flav_C_dom_sf"/>
</dbReference>
<dbReference type="GO" id="GO:0051537">
    <property type="term" value="F:2 iron, 2 sulfur cluster binding"/>
    <property type="evidence" value="ECO:0007669"/>
    <property type="project" value="InterPro"/>
</dbReference>